<dbReference type="AlphaFoldDB" id="A0A1G1ZPK5"/>
<accession>A0A1G1ZPK5</accession>
<evidence type="ECO:0000313" key="1">
    <source>
        <dbReference type="EMBL" id="OGY66405.1"/>
    </source>
</evidence>
<organism evidence="1 2">
    <name type="scientific">Candidatus Harrisonbacteria bacterium RIFCSPLOWO2_01_FULL_40_28</name>
    <dbReference type="NCBI Taxonomy" id="1798406"/>
    <lineage>
        <taxon>Bacteria</taxon>
        <taxon>Candidatus Harrisoniibacteriota</taxon>
    </lineage>
</organism>
<comment type="caution">
    <text evidence="1">The sequence shown here is derived from an EMBL/GenBank/DDBJ whole genome shotgun (WGS) entry which is preliminary data.</text>
</comment>
<protein>
    <submittedName>
        <fullName evidence="1">Uncharacterized protein</fullName>
    </submittedName>
</protein>
<name>A0A1G1ZPK5_9BACT</name>
<dbReference type="Proteomes" id="UP000178517">
    <property type="component" value="Unassembled WGS sequence"/>
</dbReference>
<proteinExistence type="predicted"/>
<gene>
    <name evidence="1" type="ORF">A3A04_00230</name>
</gene>
<evidence type="ECO:0000313" key="2">
    <source>
        <dbReference type="Proteomes" id="UP000178517"/>
    </source>
</evidence>
<sequence length="95" mass="11045">MDFENISEENKEEKNFKEVFESEHASVGWAEGGQIYTTVVEENGEYVVYGLLENQESYKGDWIGDAPDAKHFKTKEEAISYAQKMLENRENWLSE</sequence>
<dbReference type="EMBL" id="MHJI01000006">
    <property type="protein sequence ID" value="OGY66405.1"/>
    <property type="molecule type" value="Genomic_DNA"/>
</dbReference>
<reference evidence="1 2" key="1">
    <citation type="journal article" date="2016" name="Nat. Commun.">
        <title>Thousands of microbial genomes shed light on interconnected biogeochemical processes in an aquifer system.</title>
        <authorList>
            <person name="Anantharaman K."/>
            <person name="Brown C.T."/>
            <person name="Hug L.A."/>
            <person name="Sharon I."/>
            <person name="Castelle C.J."/>
            <person name="Probst A.J."/>
            <person name="Thomas B.C."/>
            <person name="Singh A."/>
            <person name="Wilkins M.J."/>
            <person name="Karaoz U."/>
            <person name="Brodie E.L."/>
            <person name="Williams K.H."/>
            <person name="Hubbard S.S."/>
            <person name="Banfield J.F."/>
        </authorList>
    </citation>
    <scope>NUCLEOTIDE SEQUENCE [LARGE SCALE GENOMIC DNA]</scope>
</reference>